<dbReference type="AlphaFoldDB" id="A0A2S2DY74"/>
<dbReference type="RefSeq" id="WP_109323908.1">
    <property type="nucleotide sequence ID" value="NZ_CP029346.1"/>
</dbReference>
<reference evidence="2" key="1">
    <citation type="submission" date="2018-05" db="EMBL/GenBank/DDBJ databases">
        <title>Pseudarcicella sp. HME7025 Genome sequencing and assembly.</title>
        <authorList>
            <person name="Kim H."/>
            <person name="Kang H."/>
            <person name="Joh K."/>
        </authorList>
    </citation>
    <scope>NUCLEOTIDE SEQUENCE [LARGE SCALE GENOMIC DNA]</scope>
    <source>
        <strain evidence="2">HME7025</strain>
    </source>
</reference>
<organism evidence="1 2">
    <name type="scientific">Aquirufa nivalisilvae</name>
    <dbReference type="NCBI Taxonomy" id="2516557"/>
    <lineage>
        <taxon>Bacteria</taxon>
        <taxon>Pseudomonadati</taxon>
        <taxon>Bacteroidota</taxon>
        <taxon>Cytophagia</taxon>
        <taxon>Cytophagales</taxon>
        <taxon>Flectobacillaceae</taxon>
        <taxon>Aquirufa</taxon>
    </lineage>
</organism>
<keyword evidence="2" id="KW-1185">Reference proteome</keyword>
<evidence type="ECO:0000313" key="2">
    <source>
        <dbReference type="Proteomes" id="UP000245468"/>
    </source>
</evidence>
<dbReference type="Proteomes" id="UP000245468">
    <property type="component" value="Chromosome"/>
</dbReference>
<accession>A0A2S2DY74</accession>
<name>A0A2S2DY74_9BACT</name>
<dbReference type="OrthoDB" id="1098580at2"/>
<evidence type="ECO:0000313" key="1">
    <source>
        <dbReference type="EMBL" id="AWL10000.1"/>
    </source>
</evidence>
<gene>
    <name evidence="1" type="ORF">HME7025_02152</name>
</gene>
<dbReference type="KEGG" id="psez:HME7025_02152"/>
<sequence>MKHIFLLCFLISCGVIFESKAQEPVVIKEEGAKGDLDVEPDVSELTFRQRLHFGGGLSGLSFGNPTSIGVSPMAGYQLANNTIAGVGLTYQYYSVNYGGNIGKLTSNLLGERIFIRQYIPTLTALLGQSYLVGQVENYSNLSDSNASNYYGYSNPVLVGIGIGSKLGINLSVMYDLNYSSSSMKASPYGSALVVQVGGFFF</sequence>
<protein>
    <recommendedName>
        <fullName evidence="3">Outer membrane protein beta-barrel domain-containing protein</fullName>
    </recommendedName>
</protein>
<proteinExistence type="predicted"/>
<dbReference type="EMBL" id="CP029346">
    <property type="protein sequence ID" value="AWL10000.1"/>
    <property type="molecule type" value="Genomic_DNA"/>
</dbReference>
<evidence type="ECO:0008006" key="3">
    <source>
        <dbReference type="Google" id="ProtNLM"/>
    </source>
</evidence>